<evidence type="ECO:0000256" key="1">
    <source>
        <dbReference type="SAM" id="Phobius"/>
    </source>
</evidence>
<dbReference type="Proteomes" id="UP001250858">
    <property type="component" value="Chromosome"/>
</dbReference>
<feature type="transmembrane region" description="Helical" evidence="1">
    <location>
        <begin position="41"/>
        <end position="66"/>
    </location>
</feature>
<organism evidence="2 3">
    <name type="scientific">Streptomyces roseicoloratus</name>
    <dbReference type="NCBI Taxonomy" id="2508722"/>
    <lineage>
        <taxon>Bacteria</taxon>
        <taxon>Bacillati</taxon>
        <taxon>Actinomycetota</taxon>
        <taxon>Actinomycetes</taxon>
        <taxon>Kitasatosporales</taxon>
        <taxon>Streptomycetaceae</taxon>
        <taxon>Streptomyces</taxon>
    </lineage>
</organism>
<protein>
    <recommendedName>
        <fullName evidence="4">YokE-like PH domain-containing protein</fullName>
    </recommendedName>
</protein>
<name>A0ABY9RR27_9ACTN</name>
<keyword evidence="1" id="KW-0812">Transmembrane</keyword>
<gene>
    <name evidence="2" type="ORF">RGF97_05320</name>
</gene>
<dbReference type="EMBL" id="CP133762">
    <property type="protein sequence ID" value="WMX44390.1"/>
    <property type="molecule type" value="Genomic_DNA"/>
</dbReference>
<reference evidence="2 3" key="1">
    <citation type="submission" date="2023-09" db="EMBL/GenBank/DDBJ databases">
        <title>Complete genome of Streptomyces roseicoloratus T14.</title>
        <authorList>
            <person name="Bashizi T."/>
            <person name="Kim M.-J."/>
            <person name="Lee G."/>
            <person name="Tagele S.B."/>
            <person name="Shin J.-H."/>
        </authorList>
    </citation>
    <scope>NUCLEOTIDE SEQUENCE [LARGE SCALE GENOMIC DNA]</scope>
    <source>
        <strain evidence="2 3">T14</strain>
    </source>
</reference>
<keyword evidence="3" id="KW-1185">Reference proteome</keyword>
<keyword evidence="1" id="KW-0472">Membrane</keyword>
<proteinExistence type="predicted"/>
<evidence type="ECO:0000313" key="3">
    <source>
        <dbReference type="Proteomes" id="UP001250858"/>
    </source>
</evidence>
<evidence type="ECO:0008006" key="4">
    <source>
        <dbReference type="Google" id="ProtNLM"/>
    </source>
</evidence>
<keyword evidence="1" id="KW-1133">Transmembrane helix</keyword>
<sequence length="145" mass="15875">MNGRRRRALLAAVTPMLEPGERVEVTSLVNLSTVSVRRTAAFGIASAIVSGGAVSVIPAPTPMYLAMTDRRLFVFRADPVFAKPAEHTMTIRREGLFRSEVRERFLNSSFVLSSPYSETSLKLVFPLIDRKARNQVAAALPLATA</sequence>
<dbReference type="RefSeq" id="WP_128983863.1">
    <property type="nucleotide sequence ID" value="NZ_CP133762.1"/>
</dbReference>
<evidence type="ECO:0000313" key="2">
    <source>
        <dbReference type="EMBL" id="WMX44390.1"/>
    </source>
</evidence>
<accession>A0ABY9RR27</accession>